<dbReference type="AlphaFoldDB" id="A0A8S1U718"/>
<gene>
    <name evidence="1" type="ORF">POCTA_138.1.T0380182</name>
</gene>
<sequence>MKIKTHNTQEIKKELQSFDSFDLPNCQLIHQKQVNFEDFDQILNQVQGFKALRFNNQEEEAILVSRNQVCKEIIRKNLLPITLDLERIKLTGKLTIKLAFLKKISIINALNRNYQNHNQQNSFVENSCFIYTDQQPFEKSQSEIQVYDNNDAEVVMLNKQFSPNFSDVCKRISFTGLEEPTILLGKATFSKELPNGQMHNTKYEQQLNYQF</sequence>
<name>A0A8S1U718_PAROT</name>
<dbReference type="Proteomes" id="UP000683925">
    <property type="component" value="Unassembled WGS sequence"/>
</dbReference>
<reference evidence="1" key="1">
    <citation type="submission" date="2021-01" db="EMBL/GenBank/DDBJ databases">
        <authorList>
            <consortium name="Genoscope - CEA"/>
            <person name="William W."/>
        </authorList>
    </citation>
    <scope>NUCLEOTIDE SEQUENCE</scope>
</reference>
<proteinExistence type="predicted"/>
<dbReference type="EMBL" id="CAJJDP010000038">
    <property type="protein sequence ID" value="CAD8160448.1"/>
    <property type="molecule type" value="Genomic_DNA"/>
</dbReference>
<evidence type="ECO:0000313" key="1">
    <source>
        <dbReference type="EMBL" id="CAD8160448.1"/>
    </source>
</evidence>
<keyword evidence="2" id="KW-1185">Reference proteome</keyword>
<evidence type="ECO:0000313" key="2">
    <source>
        <dbReference type="Proteomes" id="UP000683925"/>
    </source>
</evidence>
<protein>
    <submittedName>
        <fullName evidence="1">Uncharacterized protein</fullName>
    </submittedName>
</protein>
<comment type="caution">
    <text evidence="1">The sequence shown here is derived from an EMBL/GenBank/DDBJ whole genome shotgun (WGS) entry which is preliminary data.</text>
</comment>
<organism evidence="1 2">
    <name type="scientific">Paramecium octaurelia</name>
    <dbReference type="NCBI Taxonomy" id="43137"/>
    <lineage>
        <taxon>Eukaryota</taxon>
        <taxon>Sar</taxon>
        <taxon>Alveolata</taxon>
        <taxon>Ciliophora</taxon>
        <taxon>Intramacronucleata</taxon>
        <taxon>Oligohymenophorea</taxon>
        <taxon>Peniculida</taxon>
        <taxon>Parameciidae</taxon>
        <taxon>Paramecium</taxon>
    </lineage>
</organism>
<accession>A0A8S1U718</accession>